<reference evidence="3" key="1">
    <citation type="submission" date="2013-12" db="EMBL/GenBank/DDBJ databases">
        <authorList>
            <person name="Genoscope - CEA"/>
        </authorList>
    </citation>
    <scope>NUCLEOTIDE SEQUENCE</scope>
    <source>
        <strain evidence="3">CBS 1993</strain>
    </source>
</reference>
<dbReference type="GeneID" id="34518092"/>
<dbReference type="SUPFAM" id="SSF48452">
    <property type="entry name" value="TPR-like"/>
    <property type="match status" value="2"/>
</dbReference>
<keyword evidence="4" id="KW-1185">Reference proteome</keyword>
<dbReference type="Proteomes" id="UP000019384">
    <property type="component" value="Unassembled WGS sequence"/>
</dbReference>
<proteinExistence type="predicted"/>
<dbReference type="Pfam" id="PF13432">
    <property type="entry name" value="TPR_16"/>
    <property type="match status" value="1"/>
</dbReference>
<evidence type="ECO:0000256" key="1">
    <source>
        <dbReference type="ARBA" id="ARBA00022737"/>
    </source>
</evidence>
<dbReference type="InterPro" id="IPR021183">
    <property type="entry name" value="NatA_aux_su"/>
</dbReference>
<evidence type="ECO:0000313" key="4">
    <source>
        <dbReference type="Proteomes" id="UP000019384"/>
    </source>
</evidence>
<dbReference type="RefSeq" id="XP_022456704.1">
    <property type="nucleotide sequence ID" value="XM_022605213.1"/>
</dbReference>
<dbReference type="PANTHER" id="PTHR22767:SF2">
    <property type="entry name" value="N(ALPHA)-ACETYLTRANSFERASE 15_16, ISOFORM A"/>
    <property type="match status" value="1"/>
</dbReference>
<dbReference type="PIRSF" id="PIRSF000422">
    <property type="entry name" value="N-terminal-AcTrfase-A_aux_su"/>
    <property type="match status" value="1"/>
</dbReference>
<dbReference type="SMART" id="SM00028">
    <property type="entry name" value="TPR"/>
    <property type="match status" value="3"/>
</dbReference>
<dbReference type="AlphaFoldDB" id="W6MJN4"/>
<protein>
    <recommendedName>
        <fullName evidence="5">N-terminal acetyltransferase A, auxiliary subunit</fullName>
    </recommendedName>
</protein>
<dbReference type="PANTHER" id="PTHR22767">
    <property type="entry name" value="N-TERMINAL ACETYLTRANSFERASE-RELATED"/>
    <property type="match status" value="1"/>
</dbReference>
<dbReference type="OrthoDB" id="10263032at2759"/>
<dbReference type="STRING" id="1382522.W6MJN4"/>
<gene>
    <name evidence="3" type="ORF">KUCA_T00000653001</name>
</gene>
<evidence type="ECO:0000313" key="3">
    <source>
        <dbReference type="EMBL" id="CDK24687.1"/>
    </source>
</evidence>
<dbReference type="FunFam" id="1.25.40.1040:FF:000003">
    <property type="entry name" value="N-terminal acetyltransferase A, auxiliary subunit"/>
    <property type="match status" value="1"/>
</dbReference>
<accession>W6MJN4</accession>
<sequence length="828" mass="94530">MPPKKRLGKVLETNKEDAQFREALKLYESKQYRKALKILDVLLKKSPSAEAFSLKGLLLYNLNELTEAESYILKGIAKDDNNVIVNHISGIYYRAVNNLKEAAKWFSGAVEHGSSNKNILRDLSSVQSQIRDYKGLVKSRLAYLEDQPAYRANWTALATAYHLNKDHAAAERVLTKFENMVKGNYSEADLYEQSECTLYLNRIIGETGDHQRALDDLERIKDWARDGVAVLESKAFYLTSLGRNKEASVVYRELLQRNPDNQDYYLKLEETLGTTTKPVAVRKALYEKLGRFYPKSEPVKFIPLTFLTGDDFKQAAESYILSQLKRGVPSAFVNVKPLYRKKANVPVFLEIVTKFFENEAAKVSPLTWCWTAYYLALHHLHVKNLSKALEYINLAIDHTPTLVELYVAKARILKHFNKLQEAAEVMDSGRSLDLQDRFINSKATKYYLRANLIDSAVKTISLFTKNDEGAVNGIKDLHVMQSIWFITENGEAYYRLFLAKLAELEEFNRSADADDEETIITRNVLEDEISEFKALSAKRFIAITKIYDEFFSDQMDFHSYCMRRGTPRAYIDTIKWEDRLYGSPMYVRAIMGLAKIHLDVDRDIKEGRPFGFETAPMLPSSKRTKKAKSQNAKRREEVITKTAPYSEDNDAIGLNYIESLYKDKNGVDLLVPYYDKIDKELICTNLLGFKIFQIQKKYLVSNGCVSKLSELTNDKHPHIAPLLLELKLVATNDESIVAPLKKLLLLGLGKRFPAFAGEDESSKLVSKVVDHYLSRSTPETACAITEILQKLLEFVAEQTKSDLENKLEAIESAVDPYALSKIQAFRVY</sequence>
<organism evidence="3 4">
    <name type="scientific">Kuraishia capsulata CBS 1993</name>
    <dbReference type="NCBI Taxonomy" id="1382522"/>
    <lineage>
        <taxon>Eukaryota</taxon>
        <taxon>Fungi</taxon>
        <taxon>Dikarya</taxon>
        <taxon>Ascomycota</taxon>
        <taxon>Saccharomycotina</taxon>
        <taxon>Pichiomycetes</taxon>
        <taxon>Pichiales</taxon>
        <taxon>Pichiaceae</taxon>
        <taxon>Kuraishia</taxon>
    </lineage>
</organism>
<dbReference type="GO" id="GO:0031415">
    <property type="term" value="C:NatA complex"/>
    <property type="evidence" value="ECO:0007669"/>
    <property type="project" value="EnsemblFungi"/>
</dbReference>
<dbReference type="HOGENOM" id="CLU_006686_1_1_1"/>
<dbReference type="InterPro" id="IPR019734">
    <property type="entry name" value="TPR_rpt"/>
</dbReference>
<dbReference type="InterPro" id="IPR011990">
    <property type="entry name" value="TPR-like_helical_dom_sf"/>
</dbReference>
<dbReference type="GO" id="GO:0043022">
    <property type="term" value="F:ribosome binding"/>
    <property type="evidence" value="ECO:0007669"/>
    <property type="project" value="EnsemblFungi"/>
</dbReference>
<reference evidence="3" key="2">
    <citation type="submission" date="2014-02" db="EMBL/GenBank/DDBJ databases">
        <title>Complete DNA sequence of /Kuraishia capsulata/ illustrates novel genomic features among budding yeasts (/Saccharomycotina/).</title>
        <authorList>
            <person name="Morales L."/>
            <person name="Noel B."/>
            <person name="Porcel B."/>
            <person name="Marcet-Houben M."/>
            <person name="Hullo M-F."/>
            <person name="Sacerdot C."/>
            <person name="Tekaia F."/>
            <person name="Leh-Louis V."/>
            <person name="Despons L."/>
            <person name="Khanna V."/>
            <person name="Aury J-M."/>
            <person name="Barbe V."/>
            <person name="Couloux A."/>
            <person name="Labadie K."/>
            <person name="Pelletier E."/>
            <person name="Souciet J-L."/>
            <person name="Boekhout T."/>
            <person name="Gabaldon T."/>
            <person name="Wincker P."/>
            <person name="Dujon B."/>
        </authorList>
    </citation>
    <scope>NUCLEOTIDE SEQUENCE</scope>
    <source>
        <strain evidence="3">CBS 1993</strain>
    </source>
</reference>
<dbReference type="EMBL" id="HG793125">
    <property type="protein sequence ID" value="CDK24687.1"/>
    <property type="molecule type" value="Genomic_DNA"/>
</dbReference>
<name>W6MJN4_9ASCO</name>
<dbReference type="Gene3D" id="1.25.40.1040">
    <property type="match status" value="1"/>
</dbReference>
<evidence type="ECO:0008006" key="5">
    <source>
        <dbReference type="Google" id="ProtNLM"/>
    </source>
</evidence>
<dbReference type="Gene3D" id="1.25.40.1010">
    <property type="match status" value="1"/>
</dbReference>
<keyword evidence="2" id="KW-0802">TPR repeat</keyword>
<dbReference type="Pfam" id="PF12569">
    <property type="entry name" value="NatA_aux_su"/>
    <property type="match status" value="2"/>
</dbReference>
<keyword evidence="1" id="KW-0677">Repeat</keyword>
<evidence type="ECO:0000256" key="2">
    <source>
        <dbReference type="ARBA" id="ARBA00022803"/>
    </source>
</evidence>
<dbReference type="GO" id="GO:0004596">
    <property type="term" value="F:protein-N-terminal amino-acid acetyltransferase activity"/>
    <property type="evidence" value="ECO:0007669"/>
    <property type="project" value="EnsemblFungi"/>
</dbReference>